<comment type="subunit">
    <text evidence="3 15">Monomer.</text>
</comment>
<feature type="active site" description="Schiff-base intermediate with DNA" evidence="15">
    <location>
        <position position="2"/>
    </location>
</feature>
<evidence type="ECO:0000256" key="12">
    <source>
        <dbReference type="ARBA" id="ARBA00023268"/>
    </source>
</evidence>
<dbReference type="GO" id="GO:0003684">
    <property type="term" value="F:damaged DNA binding"/>
    <property type="evidence" value="ECO:0007669"/>
    <property type="project" value="InterPro"/>
</dbReference>
<dbReference type="Proteomes" id="UP000177395">
    <property type="component" value="Unassembled WGS sequence"/>
</dbReference>
<comment type="similarity">
    <text evidence="2 15">Belongs to the FPG family.</text>
</comment>
<dbReference type="GO" id="GO:0006284">
    <property type="term" value="P:base-excision repair"/>
    <property type="evidence" value="ECO:0007669"/>
    <property type="project" value="InterPro"/>
</dbReference>
<dbReference type="PANTHER" id="PTHR22993">
    <property type="entry name" value="FORMAMIDOPYRIMIDINE-DNA GLYCOSYLASE"/>
    <property type="match status" value="1"/>
</dbReference>
<keyword evidence="9 15" id="KW-0238">DNA-binding</keyword>
<dbReference type="CDD" id="cd08966">
    <property type="entry name" value="EcFpg-like_N"/>
    <property type="match status" value="1"/>
</dbReference>
<feature type="binding site" evidence="15">
    <location>
        <position position="128"/>
    </location>
    <ligand>
        <name>DNA</name>
        <dbReference type="ChEBI" id="CHEBI:16991"/>
    </ligand>
</feature>
<organism evidence="18 19">
    <name type="scientific">Candidatus Kaiserbacteria bacterium RIFOXYB1_FULL_46_14</name>
    <dbReference type="NCBI Taxonomy" id="1798531"/>
    <lineage>
        <taxon>Bacteria</taxon>
        <taxon>Candidatus Kaiseribacteriota</taxon>
    </lineage>
</organism>
<evidence type="ECO:0000256" key="5">
    <source>
        <dbReference type="ARBA" id="ARBA00022763"/>
    </source>
</evidence>
<proteinExistence type="inferred from homology"/>
<keyword evidence="12 15" id="KW-0511">Multifunctional enzyme</keyword>
<dbReference type="GO" id="GO:0140078">
    <property type="term" value="F:class I DNA-(apurinic or apyrimidinic site) endonuclease activity"/>
    <property type="evidence" value="ECO:0007669"/>
    <property type="project" value="UniProtKB-EC"/>
</dbReference>
<dbReference type="InterPro" id="IPR015887">
    <property type="entry name" value="DNA_glyclase_Znf_dom_DNA_BS"/>
</dbReference>
<dbReference type="InterPro" id="IPR010979">
    <property type="entry name" value="Ribosomal_uS13-like_H2TH"/>
</dbReference>
<reference evidence="18 19" key="1">
    <citation type="journal article" date="2016" name="Nat. Commun.">
        <title>Thousands of microbial genomes shed light on interconnected biogeochemical processes in an aquifer system.</title>
        <authorList>
            <person name="Anantharaman K."/>
            <person name="Brown C.T."/>
            <person name="Hug L.A."/>
            <person name="Sharon I."/>
            <person name="Castelle C.J."/>
            <person name="Probst A.J."/>
            <person name="Thomas B.C."/>
            <person name="Singh A."/>
            <person name="Wilkins M.J."/>
            <person name="Karaoz U."/>
            <person name="Brodie E.L."/>
            <person name="Williams K.H."/>
            <person name="Hubbard S.S."/>
            <person name="Banfield J.F."/>
        </authorList>
    </citation>
    <scope>NUCLEOTIDE SEQUENCE [LARGE SCALE GENOMIC DNA]</scope>
</reference>
<comment type="function">
    <text evidence="15">Involved in base excision repair of DNA damaged by oxidation or by mutagenic agents. Acts as DNA glycosylase that recognizes and removes damaged bases. Has a preference for oxidized purines, such as 7,8-dihydro-8-oxoguanine (8-oxoG). Has AP (apurinic/apyrimidinic) lyase activity and introduces nicks in the DNA strand. Cleaves the DNA backbone by beta-delta elimination to generate a single-strand break at the site of the removed base with both 3'- and 5'-phosphates.</text>
</comment>
<feature type="domain" description="FPG-type" evidence="16">
    <location>
        <begin position="254"/>
        <end position="288"/>
    </location>
</feature>
<comment type="catalytic activity">
    <reaction evidence="14 15">
        <text>2'-deoxyribonucleotide-(2'-deoxyribose 5'-phosphate)-2'-deoxyribonucleotide-DNA = a 3'-end 2'-deoxyribonucleotide-(2,3-dehydro-2,3-deoxyribose 5'-phosphate)-DNA + a 5'-end 5'-phospho-2'-deoxyribonucleoside-DNA + H(+)</text>
        <dbReference type="Rhea" id="RHEA:66592"/>
        <dbReference type="Rhea" id="RHEA-COMP:13180"/>
        <dbReference type="Rhea" id="RHEA-COMP:16897"/>
        <dbReference type="Rhea" id="RHEA-COMP:17067"/>
        <dbReference type="ChEBI" id="CHEBI:15378"/>
        <dbReference type="ChEBI" id="CHEBI:136412"/>
        <dbReference type="ChEBI" id="CHEBI:157695"/>
        <dbReference type="ChEBI" id="CHEBI:167181"/>
        <dbReference type="EC" id="4.2.99.18"/>
    </reaction>
</comment>
<dbReference type="SMART" id="SM01232">
    <property type="entry name" value="H2TH"/>
    <property type="match status" value="1"/>
</dbReference>
<feature type="binding site" evidence="15">
    <location>
        <position position="169"/>
    </location>
    <ligand>
        <name>DNA</name>
        <dbReference type="ChEBI" id="CHEBI:16991"/>
    </ligand>
</feature>
<dbReference type="InterPro" id="IPR000214">
    <property type="entry name" value="Znf_DNA_glyclase/AP_lyase"/>
</dbReference>
<evidence type="ECO:0000256" key="14">
    <source>
        <dbReference type="ARBA" id="ARBA00044632"/>
    </source>
</evidence>
<protein>
    <recommendedName>
        <fullName evidence="15">Formamidopyrimidine-DNA glycosylase</fullName>
        <shortName evidence="15">Fapy-DNA glycosylase</shortName>
        <ecNumber evidence="15">3.2.2.23</ecNumber>
    </recommendedName>
    <alternativeName>
        <fullName evidence="15">DNA-(apurinic or apyrimidinic site) lyase MutM</fullName>
        <shortName evidence="15">AP lyase MutM</shortName>
        <ecNumber evidence="15">4.2.99.18</ecNumber>
    </alternativeName>
</protein>
<feature type="domain" description="Formamidopyrimidine-DNA glycosylase catalytic" evidence="17">
    <location>
        <begin position="2"/>
        <end position="131"/>
    </location>
</feature>
<dbReference type="SUPFAM" id="SSF81624">
    <property type="entry name" value="N-terminal domain of MutM-like DNA repair proteins"/>
    <property type="match status" value="1"/>
</dbReference>
<dbReference type="GO" id="GO:0034039">
    <property type="term" value="F:8-oxo-7,8-dihydroguanine DNA N-glycosylase activity"/>
    <property type="evidence" value="ECO:0007669"/>
    <property type="project" value="TreeGrafter"/>
</dbReference>
<evidence type="ECO:0000256" key="8">
    <source>
        <dbReference type="ARBA" id="ARBA00022833"/>
    </source>
</evidence>
<gene>
    <name evidence="15" type="primary">mutM</name>
    <name evidence="15" type="synonym">fpg</name>
    <name evidence="18" type="ORF">A2392_01105</name>
</gene>
<evidence type="ECO:0000313" key="19">
    <source>
        <dbReference type="Proteomes" id="UP000177395"/>
    </source>
</evidence>
<evidence type="ECO:0000313" key="18">
    <source>
        <dbReference type="EMBL" id="OGG86049.1"/>
    </source>
</evidence>
<keyword evidence="8 15" id="KW-0862">Zinc</keyword>
<dbReference type="EC" id="3.2.2.23" evidence="15"/>
<dbReference type="SUPFAM" id="SSF57716">
    <property type="entry name" value="Glucocorticoid receptor-like (DNA-binding domain)"/>
    <property type="match status" value="1"/>
</dbReference>
<evidence type="ECO:0000256" key="1">
    <source>
        <dbReference type="ARBA" id="ARBA00001668"/>
    </source>
</evidence>
<dbReference type="InterPro" id="IPR035937">
    <property type="entry name" value="FPG_N"/>
</dbReference>
<dbReference type="GO" id="GO:0008270">
    <property type="term" value="F:zinc ion binding"/>
    <property type="evidence" value="ECO:0007669"/>
    <property type="project" value="UniProtKB-UniRule"/>
</dbReference>
<evidence type="ECO:0000256" key="7">
    <source>
        <dbReference type="ARBA" id="ARBA00022801"/>
    </source>
</evidence>
<evidence type="ECO:0000256" key="6">
    <source>
        <dbReference type="ARBA" id="ARBA00022771"/>
    </source>
</evidence>
<dbReference type="Pfam" id="PF06831">
    <property type="entry name" value="H2TH"/>
    <property type="match status" value="1"/>
</dbReference>
<dbReference type="InterPro" id="IPR020629">
    <property type="entry name" value="FPG_Glyclase"/>
</dbReference>
<evidence type="ECO:0000259" key="17">
    <source>
        <dbReference type="PROSITE" id="PS51068"/>
    </source>
</evidence>
<feature type="active site" description="Proton donor; for beta-elimination activity" evidence="15">
    <location>
        <position position="57"/>
    </location>
</feature>
<evidence type="ECO:0000256" key="15">
    <source>
        <dbReference type="HAMAP-Rule" id="MF_00103"/>
    </source>
</evidence>
<evidence type="ECO:0000256" key="4">
    <source>
        <dbReference type="ARBA" id="ARBA00022723"/>
    </source>
</evidence>
<keyword evidence="7 15" id="KW-0378">Hydrolase</keyword>
<keyword evidence="11 15" id="KW-0456">Lyase</keyword>
<evidence type="ECO:0000256" key="13">
    <source>
        <dbReference type="ARBA" id="ARBA00023295"/>
    </source>
</evidence>
<dbReference type="Gene3D" id="1.10.8.50">
    <property type="match status" value="1"/>
</dbReference>
<name>A0A1F6FJL4_9BACT</name>
<evidence type="ECO:0000256" key="10">
    <source>
        <dbReference type="ARBA" id="ARBA00023204"/>
    </source>
</evidence>
<comment type="cofactor">
    <cofactor evidence="15">
        <name>Zn(2+)</name>
        <dbReference type="ChEBI" id="CHEBI:29105"/>
    </cofactor>
    <text evidence="15">Binds 1 zinc ion per subunit.</text>
</comment>
<keyword evidence="13 15" id="KW-0326">Glycosidase</keyword>
<dbReference type="AlphaFoldDB" id="A0A1F6FJL4"/>
<keyword evidence="10 15" id="KW-0234">DNA repair</keyword>
<dbReference type="PANTHER" id="PTHR22993:SF9">
    <property type="entry name" value="FORMAMIDOPYRIMIDINE-DNA GLYCOSYLASE"/>
    <property type="match status" value="1"/>
</dbReference>
<keyword evidence="5 15" id="KW-0227">DNA damage</keyword>
<dbReference type="InterPro" id="IPR015886">
    <property type="entry name" value="H2TH_FPG"/>
</dbReference>
<evidence type="ECO:0000256" key="11">
    <source>
        <dbReference type="ARBA" id="ARBA00023239"/>
    </source>
</evidence>
<dbReference type="InterPro" id="IPR012319">
    <property type="entry name" value="FPG_cat"/>
</dbReference>
<dbReference type="HAMAP" id="MF_00103">
    <property type="entry name" value="Fapy_DNA_glycosyl"/>
    <property type="match status" value="1"/>
</dbReference>
<dbReference type="EC" id="4.2.99.18" evidence="15"/>
<keyword evidence="4 15" id="KW-0479">Metal-binding</keyword>
<dbReference type="EMBL" id="MFMS01000002">
    <property type="protein sequence ID" value="OGG86049.1"/>
    <property type="molecule type" value="Genomic_DNA"/>
</dbReference>
<evidence type="ECO:0000256" key="9">
    <source>
        <dbReference type="ARBA" id="ARBA00023125"/>
    </source>
</evidence>
<dbReference type="Pfam" id="PF06827">
    <property type="entry name" value="zf-FPG_IleRS"/>
    <property type="match status" value="1"/>
</dbReference>
<evidence type="ECO:0000259" key="16">
    <source>
        <dbReference type="PROSITE" id="PS51066"/>
    </source>
</evidence>
<evidence type="ECO:0000256" key="2">
    <source>
        <dbReference type="ARBA" id="ARBA00009409"/>
    </source>
</evidence>
<dbReference type="Pfam" id="PF01149">
    <property type="entry name" value="Fapy_DNA_glyco"/>
    <property type="match status" value="1"/>
</dbReference>
<dbReference type="SMART" id="SM00898">
    <property type="entry name" value="Fapy_DNA_glyco"/>
    <property type="match status" value="1"/>
</dbReference>
<comment type="catalytic activity">
    <reaction evidence="1 15">
        <text>Hydrolysis of DNA containing ring-opened 7-methylguanine residues, releasing 2,6-diamino-4-hydroxy-5-(N-methyl)formamidopyrimidine.</text>
        <dbReference type="EC" id="3.2.2.23"/>
    </reaction>
</comment>
<dbReference type="InterPro" id="IPR010663">
    <property type="entry name" value="Znf_FPG/IleRS"/>
</dbReference>
<dbReference type="NCBIfam" id="NF002211">
    <property type="entry name" value="PRK01103.1"/>
    <property type="match status" value="1"/>
</dbReference>
<dbReference type="NCBIfam" id="TIGR00577">
    <property type="entry name" value="fpg"/>
    <property type="match status" value="1"/>
</dbReference>
<comment type="caution">
    <text evidence="18">The sequence shown here is derived from an EMBL/GenBank/DDBJ whole genome shotgun (WGS) entry which is preliminary data.</text>
</comment>
<evidence type="ECO:0000256" key="3">
    <source>
        <dbReference type="ARBA" id="ARBA00011245"/>
    </source>
</evidence>
<dbReference type="PROSITE" id="PS51068">
    <property type="entry name" value="FPG_CAT"/>
    <property type="match status" value="1"/>
</dbReference>
<feature type="active site" description="Proton donor; for delta-elimination activity" evidence="15">
    <location>
        <position position="278"/>
    </location>
</feature>
<dbReference type="STRING" id="1798531.A2392_01105"/>
<keyword evidence="6 15" id="KW-0863">Zinc-finger</keyword>
<dbReference type="Gene3D" id="3.20.190.10">
    <property type="entry name" value="MutM-like, N-terminal"/>
    <property type="match status" value="1"/>
</dbReference>
<dbReference type="FunFam" id="1.10.8.50:FF:000003">
    <property type="entry name" value="Formamidopyrimidine-DNA glycosylase"/>
    <property type="match status" value="1"/>
</dbReference>
<feature type="active site" description="Proton donor" evidence="15">
    <location>
        <position position="3"/>
    </location>
</feature>
<dbReference type="PROSITE" id="PS01242">
    <property type="entry name" value="ZF_FPG_1"/>
    <property type="match status" value="1"/>
</dbReference>
<accession>A0A1F6FJL4</accession>
<dbReference type="SUPFAM" id="SSF46946">
    <property type="entry name" value="S13-like H2TH domain"/>
    <property type="match status" value="1"/>
</dbReference>
<feature type="binding site" evidence="15">
    <location>
        <position position="109"/>
    </location>
    <ligand>
        <name>DNA</name>
        <dbReference type="ChEBI" id="CHEBI:16991"/>
    </ligand>
</feature>
<dbReference type="PROSITE" id="PS51066">
    <property type="entry name" value="ZF_FPG_2"/>
    <property type="match status" value="1"/>
</dbReference>
<sequence length="288" mass="32244">MPELPEVETVRVQLWSKLSGQMISRVEVFNKKTVGSDTSFGRKLKGLTFADINRVGKLLIFSFHKKPELYLLGHLKMTGQFFFVDKKGELTGGGHEVSAADTNHFPNRHTRVAFHLQAGGALYFNDMRLFGYLRLADSKDLEETHARFGPEPIALDFDKEKFASALKKRKSSIKAVLLDQSFVAGLGNIYVDEALFYAGVRPTRRADKLTKKEALLLADGARDILLEAIKHGGTTFQHFIDAEGKRGNHTEHLQVFGRQGKACYRCGGTIKKTRVAGRGTHYCPDCQR</sequence>